<feature type="compositionally biased region" description="Basic and acidic residues" evidence="1">
    <location>
        <begin position="10"/>
        <end position="37"/>
    </location>
</feature>
<dbReference type="AlphaFoldDB" id="A0A1H0F8B3"/>
<gene>
    <name evidence="2" type="ORF">SAMN05444142_105222</name>
</gene>
<dbReference type="RefSeq" id="WP_149787596.1">
    <property type="nucleotide sequence ID" value="NZ_FNIO01000002.1"/>
</dbReference>
<reference evidence="2 3" key="1">
    <citation type="submission" date="2016-11" db="EMBL/GenBank/DDBJ databases">
        <authorList>
            <person name="Varghese N."/>
            <person name="Submissions S."/>
        </authorList>
    </citation>
    <scope>NUCLEOTIDE SEQUENCE [LARGE SCALE GENOMIC DNA]</scope>
    <source>
        <strain evidence="2 3">DSM 29620</strain>
    </source>
</reference>
<proteinExistence type="predicted"/>
<keyword evidence="3" id="KW-1185">Reference proteome</keyword>
<sequence>MSGSITTWKNGRDRSREAERRAAEAARERNAREQDRRLAENERELAKLTGYREATVARALADERLREAARDTLLARRGGLAAEYRDGQPVFSPKAGTSIPTDGEIDAEVRRLLGLPEDG</sequence>
<evidence type="ECO:0000313" key="2">
    <source>
        <dbReference type="EMBL" id="SHK46020.1"/>
    </source>
</evidence>
<accession>A0A1H0F8B3</accession>
<protein>
    <submittedName>
        <fullName evidence="2">Uncharacterized protein</fullName>
    </submittedName>
</protein>
<organism evidence="2 3">
    <name type="scientific">Lutimaribacter pacificus</name>
    <dbReference type="NCBI Taxonomy" id="391948"/>
    <lineage>
        <taxon>Bacteria</taxon>
        <taxon>Pseudomonadati</taxon>
        <taxon>Pseudomonadota</taxon>
        <taxon>Alphaproteobacteria</taxon>
        <taxon>Rhodobacterales</taxon>
        <taxon>Roseobacteraceae</taxon>
        <taxon>Lutimaribacter</taxon>
    </lineage>
</organism>
<feature type="region of interest" description="Disordered" evidence="1">
    <location>
        <begin position="86"/>
        <end position="105"/>
    </location>
</feature>
<name>A0A1H0F8B3_9RHOB</name>
<feature type="region of interest" description="Disordered" evidence="1">
    <location>
        <begin position="1"/>
        <end position="37"/>
    </location>
</feature>
<evidence type="ECO:0000256" key="1">
    <source>
        <dbReference type="SAM" id="MobiDB-lite"/>
    </source>
</evidence>
<dbReference type="EMBL" id="FQZZ01000005">
    <property type="protein sequence ID" value="SHK46020.1"/>
    <property type="molecule type" value="Genomic_DNA"/>
</dbReference>
<dbReference type="Proteomes" id="UP000324252">
    <property type="component" value="Unassembled WGS sequence"/>
</dbReference>
<evidence type="ECO:0000313" key="3">
    <source>
        <dbReference type="Proteomes" id="UP000324252"/>
    </source>
</evidence>